<gene>
    <name evidence="1" type="ORF">HMPREF0495_02488</name>
</gene>
<dbReference type="Proteomes" id="UP000016644">
    <property type="component" value="Unassembled WGS sequence"/>
</dbReference>
<name>U2NSV3_LEVBR</name>
<dbReference type="EMBL" id="AWVK01000118">
    <property type="protein sequence ID" value="ERK41100.1"/>
    <property type="molecule type" value="Genomic_DNA"/>
</dbReference>
<evidence type="ECO:0000313" key="1">
    <source>
        <dbReference type="EMBL" id="ERK41100.1"/>
    </source>
</evidence>
<sequence length="41" mass="4762">MLFHTIFPKLLKKLPKRYASVTCSQLSRVTMRTLKRGKGIL</sequence>
<proteinExistence type="predicted"/>
<evidence type="ECO:0000313" key="2">
    <source>
        <dbReference type="Proteomes" id="UP000016644"/>
    </source>
</evidence>
<organism evidence="1 2">
    <name type="scientific">Levilactobacillus brevis ATCC 14869 = DSM 20054</name>
    <dbReference type="NCBI Taxonomy" id="649758"/>
    <lineage>
        <taxon>Bacteria</taxon>
        <taxon>Bacillati</taxon>
        <taxon>Bacillota</taxon>
        <taxon>Bacilli</taxon>
        <taxon>Lactobacillales</taxon>
        <taxon>Lactobacillaceae</taxon>
        <taxon>Levilactobacillus</taxon>
    </lineage>
</organism>
<dbReference type="AlphaFoldDB" id="U2NSV3"/>
<dbReference type="HOGENOM" id="CLU_3271761_0_0_9"/>
<comment type="caution">
    <text evidence="1">The sequence shown here is derived from an EMBL/GenBank/DDBJ whole genome shotgun (WGS) entry which is preliminary data.</text>
</comment>
<protein>
    <submittedName>
        <fullName evidence="1">Uncharacterized protein</fullName>
    </submittedName>
</protein>
<reference evidence="1 2" key="1">
    <citation type="submission" date="2013-06" db="EMBL/GenBank/DDBJ databases">
        <authorList>
            <person name="Weinstock G."/>
            <person name="Sodergren E."/>
            <person name="Lobos E.A."/>
            <person name="Fulton L."/>
            <person name="Fulton R."/>
            <person name="Courtney L."/>
            <person name="Fronick C."/>
            <person name="O'Laughlin M."/>
            <person name="Godfrey J."/>
            <person name="Wilson R.M."/>
            <person name="Miner T."/>
            <person name="Farmer C."/>
            <person name="Delehaunty K."/>
            <person name="Cordes M."/>
            <person name="Minx P."/>
            <person name="Tomlinson C."/>
            <person name="Chen J."/>
            <person name="Wollam A."/>
            <person name="Pepin K.H."/>
            <person name="Bhonagiri V."/>
            <person name="Zhang X."/>
            <person name="Warren W."/>
            <person name="Mitreva M."/>
            <person name="Mardis E.R."/>
            <person name="Wilson R.K."/>
        </authorList>
    </citation>
    <scope>NUCLEOTIDE SEQUENCE [LARGE SCALE GENOMIC DNA]</scope>
    <source>
        <strain evidence="1 2">ATCC 14869</strain>
    </source>
</reference>
<accession>U2NSV3</accession>